<dbReference type="EMBL" id="SWCI01000003">
    <property type="protein sequence ID" value="TKB49730.1"/>
    <property type="molecule type" value="Genomic_DNA"/>
</dbReference>
<evidence type="ECO:0000313" key="1">
    <source>
        <dbReference type="EMBL" id="TKB49730.1"/>
    </source>
</evidence>
<reference evidence="1 2" key="1">
    <citation type="submission" date="2019-04" db="EMBL/GenBank/DDBJ databases">
        <authorList>
            <person name="Hwang J.C."/>
        </authorList>
    </citation>
    <scope>NUCLEOTIDE SEQUENCE [LARGE SCALE GENOMIC DNA]</scope>
    <source>
        <strain evidence="1 2">IMCC35001</strain>
    </source>
</reference>
<accession>A0A4U1BFM4</accession>
<sequence>MDTTKANLNTLFEQLGMASDPVSISHFIQGYHLDADTPIEAAGFWSQAQADFLKEGRCSDGEWSEIIDQLDTLLHKN</sequence>
<dbReference type="Proteomes" id="UP000305674">
    <property type="component" value="Unassembled WGS sequence"/>
</dbReference>
<keyword evidence="2" id="KW-1185">Reference proteome</keyword>
<dbReference type="OrthoDB" id="5828847at2"/>
<dbReference type="Pfam" id="PF10982">
    <property type="entry name" value="DUF2789"/>
    <property type="match status" value="1"/>
</dbReference>
<gene>
    <name evidence="1" type="ORF">FCL40_06105</name>
</gene>
<protein>
    <submittedName>
        <fullName evidence="1">DUF2789 domain-containing protein</fullName>
    </submittedName>
</protein>
<evidence type="ECO:0000313" key="2">
    <source>
        <dbReference type="Proteomes" id="UP000305674"/>
    </source>
</evidence>
<dbReference type="RefSeq" id="WP_136852281.1">
    <property type="nucleotide sequence ID" value="NZ_SWCI01000003.1"/>
</dbReference>
<dbReference type="AlphaFoldDB" id="A0A4U1BFM4"/>
<organism evidence="1 2">
    <name type="scientific">Ferrimonas sediminicola</name>
    <dbReference type="NCBI Taxonomy" id="2569538"/>
    <lineage>
        <taxon>Bacteria</taxon>
        <taxon>Pseudomonadati</taxon>
        <taxon>Pseudomonadota</taxon>
        <taxon>Gammaproteobacteria</taxon>
        <taxon>Alteromonadales</taxon>
        <taxon>Ferrimonadaceae</taxon>
        <taxon>Ferrimonas</taxon>
    </lineage>
</organism>
<dbReference type="InterPro" id="IPR021250">
    <property type="entry name" value="DUF2789"/>
</dbReference>
<proteinExistence type="predicted"/>
<dbReference type="Gene3D" id="1.10.10.1130">
    <property type="entry name" value="Uncharacterised protein PF10982, DUF2789"/>
    <property type="match status" value="1"/>
</dbReference>
<comment type="caution">
    <text evidence="1">The sequence shown here is derived from an EMBL/GenBank/DDBJ whole genome shotgun (WGS) entry which is preliminary data.</text>
</comment>
<dbReference type="InterPro" id="IPR038086">
    <property type="entry name" value="DUF2789_sf"/>
</dbReference>
<name>A0A4U1BFM4_9GAMM</name>